<dbReference type="Gene3D" id="2.60.110.10">
    <property type="entry name" value="Thaumatin"/>
    <property type="match status" value="1"/>
</dbReference>
<organism evidence="3 4">
    <name type="scientific">Canna indica</name>
    <name type="common">Indian-shot</name>
    <dbReference type="NCBI Taxonomy" id="4628"/>
    <lineage>
        <taxon>Eukaryota</taxon>
        <taxon>Viridiplantae</taxon>
        <taxon>Streptophyta</taxon>
        <taxon>Embryophyta</taxon>
        <taxon>Tracheophyta</taxon>
        <taxon>Spermatophyta</taxon>
        <taxon>Magnoliopsida</taxon>
        <taxon>Liliopsida</taxon>
        <taxon>Zingiberales</taxon>
        <taxon>Cannaceae</taxon>
        <taxon>Canna</taxon>
    </lineage>
</organism>
<keyword evidence="4" id="KW-1185">Reference proteome</keyword>
<feature type="chain" id="PRO_5042878387" evidence="2">
    <location>
        <begin position="19"/>
        <end position="308"/>
    </location>
</feature>
<feature type="disulfide bond" evidence="1">
    <location>
        <begin position="153"/>
        <end position="236"/>
    </location>
</feature>
<accession>A0AAQ3QKS4</accession>
<proteinExistence type="predicted"/>
<dbReference type="PROSITE" id="PS51367">
    <property type="entry name" value="THAUMATIN_2"/>
    <property type="match status" value="1"/>
</dbReference>
<dbReference type="Pfam" id="PF00314">
    <property type="entry name" value="Thaumatin"/>
    <property type="match status" value="1"/>
</dbReference>
<feature type="disulfide bond" evidence="1">
    <location>
        <begin position="94"/>
        <end position="101"/>
    </location>
</feature>
<sequence>MQPLVSLLSLLLFSSSSGVLSTTFSVTNNCGFTIWPGVLSNAGSAPLATTGFALAPGDSRTFDAPVPWSGRIWARTLCSADPATGLFSCTTGDCGSGALECHGGGAAPPATLAEFTLGGAAAGDTDFFDVSLVDGYNLPVLLAPQGGAGADRCLATGCPVDVNGLCPPELRVVGSGGQTVACRSACEAFRTARYCCSGEFGTPNACGPTAYSQLFKNACPRAYSYAYDDATSTFTCPTAATGGYTVTFCPGTASSKTKGNDKNNPEAVNMAPAVNNNAGMVFFGSTANEGRSRSWPPLLSLLWFYLLF</sequence>
<dbReference type="FunFam" id="2.60.110.10:FF:000001">
    <property type="entry name" value="THAUMATIN-LIKE PROTEIN 1"/>
    <property type="match status" value="1"/>
</dbReference>
<protein>
    <submittedName>
        <fullName evidence="3">Thaumatin-like protein 1b</fullName>
    </submittedName>
</protein>
<keyword evidence="1" id="KW-1015">Disulfide bond</keyword>
<dbReference type="SUPFAM" id="SSF49870">
    <property type="entry name" value="Osmotin, thaumatin-like protein"/>
    <property type="match status" value="1"/>
</dbReference>
<name>A0AAQ3QKS4_9LILI</name>
<dbReference type="SMART" id="SM00205">
    <property type="entry name" value="THN"/>
    <property type="match status" value="1"/>
</dbReference>
<dbReference type="InterPro" id="IPR037176">
    <property type="entry name" value="Osmotin/thaumatin-like_sf"/>
</dbReference>
<feature type="disulfide bond" evidence="1">
    <location>
        <begin position="196"/>
        <end position="206"/>
    </location>
</feature>
<feature type="disulfide bond" evidence="1">
    <location>
        <begin position="30"/>
        <end position="249"/>
    </location>
</feature>
<dbReference type="InterPro" id="IPR001938">
    <property type="entry name" value="Thaumatin"/>
</dbReference>
<evidence type="ECO:0000256" key="2">
    <source>
        <dbReference type="SAM" id="SignalP"/>
    </source>
</evidence>
<dbReference type="Proteomes" id="UP001327560">
    <property type="component" value="Chromosome 7"/>
</dbReference>
<dbReference type="AlphaFoldDB" id="A0AAQ3QKS4"/>
<feature type="signal peptide" evidence="2">
    <location>
        <begin position="1"/>
        <end position="18"/>
    </location>
</feature>
<evidence type="ECO:0000256" key="1">
    <source>
        <dbReference type="PIRSR" id="PIRSR002703-1"/>
    </source>
</evidence>
<dbReference type="PANTHER" id="PTHR31048">
    <property type="entry name" value="OS03G0233200 PROTEIN"/>
    <property type="match status" value="1"/>
</dbReference>
<keyword evidence="2" id="KW-0732">Signal</keyword>
<dbReference type="PROSITE" id="PS00316">
    <property type="entry name" value="THAUMATIN_1"/>
    <property type="match status" value="1"/>
</dbReference>
<reference evidence="3 4" key="1">
    <citation type="submission" date="2023-10" db="EMBL/GenBank/DDBJ databases">
        <title>Chromosome-scale genome assembly provides insights into flower coloration mechanisms of Canna indica.</title>
        <authorList>
            <person name="Li C."/>
        </authorList>
    </citation>
    <scope>NUCLEOTIDE SEQUENCE [LARGE SCALE GENOMIC DNA]</scope>
    <source>
        <tissue evidence="3">Flower</tissue>
    </source>
</reference>
<feature type="disulfide bond" evidence="1">
    <location>
        <begin position="166"/>
        <end position="182"/>
    </location>
</feature>
<dbReference type="PIRSF" id="PIRSF002703">
    <property type="entry name" value="Thaumatin"/>
    <property type="match status" value="1"/>
</dbReference>
<gene>
    <name evidence="3" type="ORF">Cni_G21937</name>
</gene>
<dbReference type="InterPro" id="IPR017949">
    <property type="entry name" value="Thaumatin_CS"/>
</dbReference>
<dbReference type="CDD" id="cd09218">
    <property type="entry name" value="TLP-PA"/>
    <property type="match status" value="1"/>
</dbReference>
<dbReference type="EMBL" id="CP136896">
    <property type="protein sequence ID" value="WOL13168.1"/>
    <property type="molecule type" value="Genomic_DNA"/>
</dbReference>
<evidence type="ECO:0000313" key="4">
    <source>
        <dbReference type="Proteomes" id="UP001327560"/>
    </source>
</evidence>
<dbReference type="PRINTS" id="PR00347">
    <property type="entry name" value="THAUMATIN"/>
</dbReference>
<feature type="disulfide bond" evidence="1">
    <location>
        <begin position="158"/>
        <end position="219"/>
    </location>
</feature>
<evidence type="ECO:0000313" key="3">
    <source>
        <dbReference type="EMBL" id="WOL13168.1"/>
    </source>
</evidence>
<feature type="disulfide bond" evidence="1">
    <location>
        <begin position="78"/>
        <end position="89"/>
    </location>
</feature>
<feature type="disulfide bond" evidence="1">
    <location>
        <begin position="186"/>
        <end position="195"/>
    </location>
</feature>